<evidence type="ECO:0000313" key="2">
    <source>
        <dbReference type="EMBL" id="MEK8052126.1"/>
    </source>
</evidence>
<keyword evidence="3" id="KW-1185">Reference proteome</keyword>
<protein>
    <submittedName>
        <fullName evidence="2">SIMPL domain-containing protein</fullName>
    </submittedName>
</protein>
<evidence type="ECO:0000256" key="1">
    <source>
        <dbReference type="SAM" id="SignalP"/>
    </source>
</evidence>
<dbReference type="InterPro" id="IPR007497">
    <property type="entry name" value="SIMPL/DUF541"/>
</dbReference>
<dbReference type="Gene3D" id="3.30.110.170">
    <property type="entry name" value="Protein of unknown function (DUF541), domain 1"/>
    <property type="match status" value="1"/>
</dbReference>
<dbReference type="PANTHER" id="PTHR34387">
    <property type="entry name" value="SLR1258 PROTEIN"/>
    <property type="match status" value="1"/>
</dbReference>
<dbReference type="RefSeq" id="WP_341411844.1">
    <property type="nucleotide sequence ID" value="NZ_JBBUTH010000009.1"/>
</dbReference>
<dbReference type="EMBL" id="JBBUTH010000009">
    <property type="protein sequence ID" value="MEK8052126.1"/>
    <property type="molecule type" value="Genomic_DNA"/>
</dbReference>
<evidence type="ECO:0000313" key="3">
    <source>
        <dbReference type="Proteomes" id="UP001365405"/>
    </source>
</evidence>
<comment type="caution">
    <text evidence="2">The sequence shown here is derived from an EMBL/GenBank/DDBJ whole genome shotgun (WGS) entry which is preliminary data.</text>
</comment>
<feature type="signal peptide" evidence="1">
    <location>
        <begin position="1"/>
        <end position="22"/>
    </location>
</feature>
<dbReference type="Pfam" id="PF04402">
    <property type="entry name" value="SIMPL"/>
    <property type="match status" value="1"/>
</dbReference>
<feature type="chain" id="PRO_5046317067" evidence="1">
    <location>
        <begin position="23"/>
        <end position="245"/>
    </location>
</feature>
<gene>
    <name evidence="2" type="ORF">AACH10_17875</name>
</gene>
<dbReference type="InterPro" id="IPR052022">
    <property type="entry name" value="26kDa_periplasmic_antigen"/>
</dbReference>
<reference evidence="2 3" key="1">
    <citation type="submission" date="2024-04" db="EMBL/GenBank/DDBJ databases">
        <title>Novel species of the genus Ideonella isolated from streams.</title>
        <authorList>
            <person name="Lu H."/>
        </authorList>
    </citation>
    <scope>NUCLEOTIDE SEQUENCE [LARGE SCALE GENOMIC DNA]</scope>
    <source>
        <strain evidence="2 3">DXS22W</strain>
    </source>
</reference>
<dbReference type="Proteomes" id="UP001365405">
    <property type="component" value="Unassembled WGS sequence"/>
</dbReference>
<name>A0ABU9CMK8_9BURK</name>
<organism evidence="2 3">
    <name type="scientific">Pseudaquabacterium inlustre</name>
    <dbReference type="NCBI Taxonomy" id="2984192"/>
    <lineage>
        <taxon>Bacteria</taxon>
        <taxon>Pseudomonadati</taxon>
        <taxon>Pseudomonadota</taxon>
        <taxon>Betaproteobacteria</taxon>
        <taxon>Burkholderiales</taxon>
        <taxon>Sphaerotilaceae</taxon>
        <taxon>Pseudaquabacterium</taxon>
    </lineage>
</organism>
<sequence>MSHRTAARLRRALALASLVALAQGAAAQTAVLAPPANVLQLSAEASTEVPQDLLAITLQVVREGSDAATVQSQLRQVLDAALTEARKAQRPGQLDVRTGAFSLYPRTAPKGGIAGWQGMAELVLEGRDLPAISALAGKLPGLSVARVGFGLSREARERVAGEVSAEAIAKFRQRAASYAQQFGFGGWSVREVNISGGDVGPSAPVPMFRVARAMAAAPADESQPVEAGRATVSVTVSGSIQMSPR</sequence>
<keyword evidence="1" id="KW-0732">Signal</keyword>
<dbReference type="PANTHER" id="PTHR34387:SF1">
    <property type="entry name" value="PERIPLASMIC IMMUNOGENIC PROTEIN"/>
    <property type="match status" value="1"/>
</dbReference>
<dbReference type="Gene3D" id="3.30.70.2970">
    <property type="entry name" value="Protein of unknown function (DUF541), domain 2"/>
    <property type="match status" value="1"/>
</dbReference>
<accession>A0ABU9CMK8</accession>
<proteinExistence type="predicted"/>